<name>A0ABR3JEV9_9AGAR</name>
<evidence type="ECO:0000256" key="1">
    <source>
        <dbReference type="ARBA" id="ARBA00022630"/>
    </source>
</evidence>
<accession>A0ABR3JEV9</accession>
<proteinExistence type="predicted"/>
<keyword evidence="6" id="KW-1185">Reference proteome</keyword>
<protein>
    <recommendedName>
        <fullName evidence="4">FAD-binding domain-containing protein</fullName>
    </recommendedName>
</protein>
<reference evidence="6" key="1">
    <citation type="submission" date="2024-06" db="EMBL/GenBank/DDBJ databases">
        <title>Multi-omics analyses provide insights into the biosynthesis of the anticancer antibiotic pleurotin in Hohenbuehelia grisea.</title>
        <authorList>
            <person name="Weaver J.A."/>
            <person name="Alberti F."/>
        </authorList>
    </citation>
    <scope>NUCLEOTIDE SEQUENCE [LARGE SCALE GENOMIC DNA]</scope>
    <source>
        <strain evidence="6">T-177</strain>
    </source>
</reference>
<dbReference type="InterPro" id="IPR036188">
    <property type="entry name" value="FAD/NAD-bd_sf"/>
</dbReference>
<evidence type="ECO:0000256" key="3">
    <source>
        <dbReference type="ARBA" id="ARBA00023002"/>
    </source>
</evidence>
<dbReference type="Gene3D" id="3.30.70.2450">
    <property type="match status" value="1"/>
</dbReference>
<keyword evidence="3" id="KW-0560">Oxidoreductase</keyword>
<dbReference type="SUPFAM" id="SSF51905">
    <property type="entry name" value="FAD/NAD(P)-binding domain"/>
    <property type="match status" value="1"/>
</dbReference>
<dbReference type="EMBL" id="JASNQZ010000008">
    <property type="protein sequence ID" value="KAL0953957.1"/>
    <property type="molecule type" value="Genomic_DNA"/>
</dbReference>
<evidence type="ECO:0000259" key="4">
    <source>
        <dbReference type="Pfam" id="PF01494"/>
    </source>
</evidence>
<feature type="domain" description="FAD-binding" evidence="4">
    <location>
        <begin position="3"/>
        <end position="87"/>
    </location>
</feature>
<evidence type="ECO:0000256" key="2">
    <source>
        <dbReference type="ARBA" id="ARBA00022827"/>
    </source>
</evidence>
<keyword evidence="2" id="KW-0274">FAD</keyword>
<dbReference type="InterPro" id="IPR002938">
    <property type="entry name" value="FAD-bd"/>
</dbReference>
<comment type="caution">
    <text evidence="5">The sequence shown here is derived from an EMBL/GenBank/DDBJ whole genome shotgun (WGS) entry which is preliminary data.</text>
</comment>
<evidence type="ECO:0000313" key="5">
    <source>
        <dbReference type="EMBL" id="KAL0953957.1"/>
    </source>
</evidence>
<keyword evidence="1" id="KW-0285">Flavoprotein</keyword>
<dbReference type="Pfam" id="PF01494">
    <property type="entry name" value="FAD_binding_3"/>
    <property type="match status" value="1"/>
</dbReference>
<evidence type="ECO:0000313" key="6">
    <source>
        <dbReference type="Proteomes" id="UP001556367"/>
    </source>
</evidence>
<sequence>MLRPTEYEKKWNFGLAGPQLDRDAIESNRDELVKTLKRITGRTDVKWGQVTWVSRYRPNIRMVDRFGSGRVFVAGDAAHIHSPAGGQARGFAFVCCTPIY</sequence>
<organism evidence="5 6">
    <name type="scientific">Hohenbuehelia grisea</name>
    <dbReference type="NCBI Taxonomy" id="104357"/>
    <lineage>
        <taxon>Eukaryota</taxon>
        <taxon>Fungi</taxon>
        <taxon>Dikarya</taxon>
        <taxon>Basidiomycota</taxon>
        <taxon>Agaricomycotina</taxon>
        <taxon>Agaricomycetes</taxon>
        <taxon>Agaricomycetidae</taxon>
        <taxon>Agaricales</taxon>
        <taxon>Pleurotineae</taxon>
        <taxon>Pleurotaceae</taxon>
        <taxon>Hohenbuehelia</taxon>
    </lineage>
</organism>
<dbReference type="Gene3D" id="3.50.50.60">
    <property type="entry name" value="FAD/NAD(P)-binding domain"/>
    <property type="match status" value="1"/>
</dbReference>
<dbReference type="Proteomes" id="UP001556367">
    <property type="component" value="Unassembled WGS sequence"/>
</dbReference>
<gene>
    <name evidence="5" type="ORF">HGRIS_005118</name>
</gene>